<dbReference type="PANTHER" id="PTHR12015:SF201">
    <property type="entry name" value="C-X-C MOTIF CHEMOKINE 6"/>
    <property type="match status" value="1"/>
</dbReference>
<dbReference type="GO" id="GO:0030593">
    <property type="term" value="P:neutrophil chemotaxis"/>
    <property type="evidence" value="ECO:0007669"/>
    <property type="project" value="UniProtKB-ARBA"/>
</dbReference>
<reference evidence="8" key="1">
    <citation type="submission" date="2025-05" db="UniProtKB">
        <authorList>
            <consortium name="Ensembl"/>
        </authorList>
    </citation>
    <scope>IDENTIFICATION</scope>
</reference>
<keyword evidence="6" id="KW-0145">Chemotaxis</keyword>
<dbReference type="FunFam" id="2.40.50.40:FF:000004">
    <property type="entry name" value="C-X-C motif chemokine"/>
    <property type="match status" value="1"/>
</dbReference>
<dbReference type="AlphaFoldDB" id="A0A8D1B441"/>
<evidence type="ECO:0000256" key="5">
    <source>
        <dbReference type="ARBA" id="ARBA00023157"/>
    </source>
</evidence>
<keyword evidence="4 6" id="KW-0964">Secreted</keyword>
<dbReference type="GO" id="GO:0008009">
    <property type="term" value="F:chemokine activity"/>
    <property type="evidence" value="ECO:0007669"/>
    <property type="project" value="InterPro"/>
</dbReference>
<dbReference type="Ensembl" id="ENSSSCT00035093862.1">
    <property type="protein sequence ID" value="ENSSSCP00035039409.1"/>
    <property type="gene ID" value="ENSSSCG00035069490.1"/>
</dbReference>
<dbReference type="Ensembl" id="ENSSSCT00025023359.1">
    <property type="protein sequence ID" value="ENSSSCP00025009763.1"/>
    <property type="gene ID" value="ENSSSCG00025017282.1"/>
</dbReference>
<accession>A0A8D1B441</accession>
<feature type="domain" description="Chemokine interleukin-8-like" evidence="7">
    <location>
        <begin position="97"/>
        <end position="157"/>
    </location>
</feature>
<evidence type="ECO:0000256" key="4">
    <source>
        <dbReference type="ARBA" id="ARBA00022525"/>
    </source>
</evidence>
<dbReference type="SUPFAM" id="SSF54117">
    <property type="entry name" value="Interleukin 8-like chemokines"/>
    <property type="match status" value="1"/>
</dbReference>
<dbReference type="Pfam" id="PF00048">
    <property type="entry name" value="IL8"/>
    <property type="match status" value="1"/>
</dbReference>
<dbReference type="GO" id="GO:0006955">
    <property type="term" value="P:immune response"/>
    <property type="evidence" value="ECO:0007669"/>
    <property type="project" value="InterPro"/>
</dbReference>
<evidence type="ECO:0000256" key="6">
    <source>
        <dbReference type="RuleBase" id="RU361149"/>
    </source>
</evidence>
<dbReference type="GO" id="GO:0005615">
    <property type="term" value="C:extracellular space"/>
    <property type="evidence" value="ECO:0007669"/>
    <property type="project" value="UniProtKB-UniRule"/>
</dbReference>
<dbReference type="PROSITE" id="PS00471">
    <property type="entry name" value="SMALL_CYTOKINES_CXC"/>
    <property type="match status" value="1"/>
</dbReference>
<dbReference type="InterPro" id="IPR039809">
    <property type="entry name" value="Chemokine_b/g/d"/>
</dbReference>
<evidence type="ECO:0000313" key="9">
    <source>
        <dbReference type="Proteomes" id="UP000694720"/>
    </source>
</evidence>
<feature type="chain" id="PRO_5044521242" description="C-X-C motif chemokine" evidence="6">
    <location>
        <begin position="35"/>
        <end position="164"/>
    </location>
</feature>
<evidence type="ECO:0000256" key="2">
    <source>
        <dbReference type="ARBA" id="ARBA00010665"/>
    </source>
</evidence>
<dbReference type="GO" id="GO:0006952">
    <property type="term" value="P:defense response"/>
    <property type="evidence" value="ECO:0007669"/>
    <property type="project" value="InterPro"/>
</dbReference>
<dbReference type="SMART" id="SM00199">
    <property type="entry name" value="SCY"/>
    <property type="match status" value="1"/>
</dbReference>
<dbReference type="InterPro" id="IPR033899">
    <property type="entry name" value="CXC_Chemokine_domain"/>
</dbReference>
<evidence type="ECO:0000256" key="3">
    <source>
        <dbReference type="ARBA" id="ARBA00022514"/>
    </source>
</evidence>
<feature type="signal peptide" evidence="6">
    <location>
        <begin position="1"/>
        <end position="34"/>
    </location>
</feature>
<dbReference type="Proteomes" id="UP000694727">
    <property type="component" value="Unplaced"/>
</dbReference>
<evidence type="ECO:0000259" key="7">
    <source>
        <dbReference type="SMART" id="SM00199"/>
    </source>
</evidence>
<evidence type="ECO:0000256" key="1">
    <source>
        <dbReference type="ARBA" id="ARBA00004613"/>
    </source>
</evidence>
<keyword evidence="5" id="KW-1015">Disulfide bond</keyword>
<dbReference type="PRINTS" id="PR00437">
    <property type="entry name" value="SMALLCYTKCXC"/>
</dbReference>
<dbReference type="Gene3D" id="2.40.50.40">
    <property type="match status" value="1"/>
</dbReference>
<dbReference type="InterPro" id="IPR001811">
    <property type="entry name" value="Chemokine_IL8-like_dom"/>
</dbReference>
<comment type="subcellular location">
    <subcellularLocation>
        <location evidence="1 6">Secreted</location>
    </subcellularLocation>
</comment>
<protein>
    <recommendedName>
        <fullName evidence="6">C-X-C motif chemokine</fullName>
    </recommendedName>
</protein>
<sequence length="164" mass="17123">MRLLTSRATRVPSPSGLLCAVLAMLLLTPSGPLASGESAQPAGCTPGGFRAALGRSGEVSQAGWLGKSFSKQPAYNSVPLSTPASPIEAAEAAVVRELRCMCLTTTPGIHPKMISDLQVIPAGPQCSKAEVIATLKNGKEVCLDPKAPLIKKIVQKMLDRYLSL</sequence>
<dbReference type="InterPro" id="IPR018048">
    <property type="entry name" value="Chemokine_CXC_CS"/>
</dbReference>
<name>A0A8D1B441_PIG</name>
<dbReference type="Proteomes" id="UP000694722">
    <property type="component" value="Unplaced"/>
</dbReference>
<comment type="similarity">
    <text evidence="2 6">Belongs to the intercrine alpha (chemokine CxC) family.</text>
</comment>
<dbReference type="InterPro" id="IPR036048">
    <property type="entry name" value="Interleukin_8-like_sf"/>
</dbReference>
<dbReference type="PANTHER" id="PTHR12015">
    <property type="entry name" value="SMALL INDUCIBLE CYTOKINE A"/>
    <property type="match status" value="1"/>
</dbReference>
<keyword evidence="6" id="KW-0732">Signal</keyword>
<dbReference type="Ensembl" id="ENSSSCT00040103737.1">
    <property type="protein sequence ID" value="ENSSSCP00040047119.1"/>
    <property type="gene ID" value="ENSSSCG00040074914.1"/>
</dbReference>
<dbReference type="Proteomes" id="UP000694720">
    <property type="component" value="Unplaced"/>
</dbReference>
<dbReference type="InterPro" id="IPR001089">
    <property type="entry name" value="Chemokine_CXC"/>
</dbReference>
<keyword evidence="3 6" id="KW-0202">Cytokine</keyword>
<evidence type="ECO:0000313" key="8">
    <source>
        <dbReference type="Ensembl" id="ENSSSCP00035039409.1"/>
    </source>
</evidence>
<proteinExistence type="inferred from homology"/>
<dbReference type="CDD" id="cd00273">
    <property type="entry name" value="Chemokine_CXC"/>
    <property type="match status" value="1"/>
</dbReference>
<dbReference type="GO" id="GO:0042119">
    <property type="term" value="P:neutrophil activation"/>
    <property type="evidence" value="ECO:0007669"/>
    <property type="project" value="UniProtKB-ARBA"/>
</dbReference>
<organism evidence="8 9">
    <name type="scientific">Sus scrofa</name>
    <name type="common">Pig</name>
    <dbReference type="NCBI Taxonomy" id="9823"/>
    <lineage>
        <taxon>Eukaryota</taxon>
        <taxon>Metazoa</taxon>
        <taxon>Chordata</taxon>
        <taxon>Craniata</taxon>
        <taxon>Vertebrata</taxon>
        <taxon>Euteleostomi</taxon>
        <taxon>Mammalia</taxon>
        <taxon>Eutheria</taxon>
        <taxon>Laurasiatheria</taxon>
        <taxon>Artiodactyla</taxon>
        <taxon>Suina</taxon>
        <taxon>Suidae</taxon>
        <taxon>Sus</taxon>
    </lineage>
</organism>